<sequence>MLANQIGHYSLILGLLISILLCGVSIKDFNNTNKQINQNILSLSFLQLVFVIVSFLSLIISFINSDFSNETVFNNSHTTKPLFYKISGTWGNHEGSLLLWLLVLTLFIFLFLIKSREQPKKYRILTLLFQQIIIIGFFLFVLMTSNPFNYLFPIPSEGLGLNPILQDPALAIHPPILYLGYVGTSIIFSSSLAAVAQNYVNKEWGKHIKKWVLVSWIFLTIGIMLGSIWAYYELGWGGFWFWDPVENVSLMPWLTLTALLHCIVVLERRAALTSWVIILSITTFTLSMCGTFLVRSGILNSVHTFANDPARGIFILIFLFALIVLSVGIFFIFHKENNKSSNDFFWLSRETSILINNWFMMYFLSVVLIGTVYPIFLDVISSEKISVGPPFYQKLIVPFLIPFLLFMSLGPRLKWIKSKIENKNSLIITFVISVILTFLIIKNLTTDLLFYTILISAAFFLFFTTLKELFIKKFNNISQTISHFGFSLLILSILFNSILSSEIITNIKIGERYDYNKGEIFFKNIEERKESNFKSIIASFEIKNKNGKTIELNPEIRIYNQPVIITSEADIKTTLLEDKFLVMNLVKGNEYFNIRYQIKPFMVWIWISVLLLSLGGLMSLFKRKI</sequence>
<dbReference type="PANTHER" id="PTHR43653:SF1">
    <property type="entry name" value="CYTOCHROME C-TYPE BIOGENESIS PROTEIN CCMF"/>
    <property type="match status" value="1"/>
</dbReference>
<evidence type="ECO:0000259" key="12">
    <source>
        <dbReference type="Pfam" id="PF16327"/>
    </source>
</evidence>
<protein>
    <submittedName>
        <fullName evidence="13">Heme lyase CcmF/NrfE family subunit</fullName>
    </submittedName>
</protein>
<dbReference type="Proteomes" id="UP000501094">
    <property type="component" value="Chromosome"/>
</dbReference>
<dbReference type="GO" id="GO:0005886">
    <property type="term" value="C:plasma membrane"/>
    <property type="evidence" value="ECO:0007669"/>
    <property type="project" value="UniProtKB-SubCell"/>
</dbReference>
<accession>A0A6H1Q2G8</accession>
<proteinExistence type="inferred from homology"/>
<evidence type="ECO:0000259" key="11">
    <source>
        <dbReference type="Pfam" id="PF01578"/>
    </source>
</evidence>
<feature type="transmembrane region" description="Helical" evidence="10">
    <location>
        <begin position="425"/>
        <end position="442"/>
    </location>
</feature>
<evidence type="ECO:0000256" key="3">
    <source>
        <dbReference type="ARBA" id="ARBA00022475"/>
    </source>
</evidence>
<feature type="transmembrane region" description="Helical" evidence="10">
    <location>
        <begin position="211"/>
        <end position="230"/>
    </location>
</feature>
<keyword evidence="4" id="KW-0997">Cell inner membrane</keyword>
<evidence type="ECO:0000256" key="5">
    <source>
        <dbReference type="ARBA" id="ARBA00022692"/>
    </source>
</evidence>
<dbReference type="KEGG" id="peg:E5R92_04905"/>
<feature type="transmembrane region" description="Helical" evidence="10">
    <location>
        <begin position="38"/>
        <end position="63"/>
    </location>
</feature>
<evidence type="ECO:0000256" key="4">
    <source>
        <dbReference type="ARBA" id="ARBA00022519"/>
    </source>
</evidence>
<dbReference type="InterPro" id="IPR032523">
    <property type="entry name" value="CcmF_C"/>
</dbReference>
<reference evidence="13 14" key="1">
    <citation type="journal article" date="2020" name="Nat. Microbiol.">
        <title>Lysogenic host-virus interactions in SAR11 marine bacteria.</title>
        <authorList>
            <person name="Morris R.M."/>
            <person name="Cain K.R."/>
            <person name="Hvorecny K.L."/>
            <person name="Kollman J.M."/>
        </authorList>
    </citation>
    <scope>NUCLEOTIDE SEQUENCE [LARGE SCALE GENOMIC DNA]</scope>
    <source>
        <strain evidence="13 14">NP1</strain>
    </source>
</reference>
<organism evidence="13 14">
    <name type="scientific">Candidatus Pelagibacter giovannonii</name>
    <dbReference type="NCBI Taxonomy" id="2563896"/>
    <lineage>
        <taxon>Bacteria</taxon>
        <taxon>Pseudomonadati</taxon>
        <taxon>Pseudomonadota</taxon>
        <taxon>Alphaproteobacteria</taxon>
        <taxon>Candidatus Pelagibacterales</taxon>
        <taxon>Candidatus Pelagibacteraceae</taxon>
        <taxon>Candidatus Pelagibacter</taxon>
    </lineage>
</organism>
<keyword evidence="6" id="KW-0201">Cytochrome c-type biogenesis</keyword>
<evidence type="ECO:0000256" key="6">
    <source>
        <dbReference type="ARBA" id="ARBA00022748"/>
    </source>
</evidence>
<comment type="similarity">
    <text evidence="2">Belongs to the CcmF/CycK/Ccl1/NrfE/CcsA family.</text>
</comment>
<evidence type="ECO:0000256" key="1">
    <source>
        <dbReference type="ARBA" id="ARBA00004429"/>
    </source>
</evidence>
<keyword evidence="13" id="KW-0456">Lyase</keyword>
<feature type="transmembrane region" description="Helical" evidence="10">
    <location>
        <begin position="125"/>
        <end position="143"/>
    </location>
</feature>
<feature type="transmembrane region" description="Helical" evidence="10">
    <location>
        <begin position="250"/>
        <end position="266"/>
    </location>
</feature>
<dbReference type="AlphaFoldDB" id="A0A6H1Q2G8"/>
<keyword evidence="14" id="KW-1185">Reference proteome</keyword>
<comment type="function">
    <text evidence="9">Required for the biogenesis of c-type cytochromes. Possible subunit of a heme lyase.</text>
</comment>
<feature type="transmembrane region" description="Helical" evidence="10">
    <location>
        <begin position="481"/>
        <end position="499"/>
    </location>
</feature>
<name>A0A6H1Q2G8_9PROT</name>
<feature type="transmembrane region" description="Helical" evidence="10">
    <location>
        <begin position="273"/>
        <end position="293"/>
    </location>
</feature>
<evidence type="ECO:0000313" key="14">
    <source>
        <dbReference type="Proteomes" id="UP000501094"/>
    </source>
</evidence>
<gene>
    <name evidence="13" type="ORF">E5R92_04905</name>
</gene>
<keyword evidence="3" id="KW-1003">Cell membrane</keyword>
<dbReference type="PRINTS" id="PR01410">
    <property type="entry name" value="CCBIOGENESIS"/>
</dbReference>
<dbReference type="InterPro" id="IPR002541">
    <property type="entry name" value="Cyt_c_assembly"/>
</dbReference>
<dbReference type="GO" id="GO:0020037">
    <property type="term" value="F:heme binding"/>
    <property type="evidence" value="ECO:0007669"/>
    <property type="project" value="InterPro"/>
</dbReference>
<feature type="transmembrane region" description="Helical" evidence="10">
    <location>
        <begin position="601"/>
        <end position="621"/>
    </location>
</feature>
<keyword evidence="5 10" id="KW-0812">Transmembrane</keyword>
<feature type="transmembrane region" description="Helical" evidence="10">
    <location>
        <begin position="448"/>
        <end position="469"/>
    </location>
</feature>
<comment type="subcellular location">
    <subcellularLocation>
        <location evidence="1">Cell inner membrane</location>
        <topology evidence="1">Multi-pass membrane protein</topology>
    </subcellularLocation>
</comment>
<evidence type="ECO:0000313" key="13">
    <source>
        <dbReference type="EMBL" id="QIZ21117.1"/>
    </source>
</evidence>
<dbReference type="GO" id="GO:0016829">
    <property type="term" value="F:lyase activity"/>
    <property type="evidence" value="ECO:0007669"/>
    <property type="project" value="UniProtKB-KW"/>
</dbReference>
<dbReference type="EMBL" id="CP038852">
    <property type="protein sequence ID" value="QIZ21117.1"/>
    <property type="molecule type" value="Genomic_DNA"/>
</dbReference>
<feature type="transmembrane region" description="Helical" evidence="10">
    <location>
        <begin position="313"/>
        <end position="333"/>
    </location>
</feature>
<feature type="transmembrane region" description="Helical" evidence="10">
    <location>
        <begin position="354"/>
        <end position="375"/>
    </location>
</feature>
<evidence type="ECO:0000256" key="9">
    <source>
        <dbReference type="ARBA" id="ARBA00037230"/>
    </source>
</evidence>
<keyword evidence="7 10" id="KW-1133">Transmembrane helix</keyword>
<feature type="transmembrane region" description="Helical" evidence="10">
    <location>
        <begin position="6"/>
        <end position="26"/>
    </location>
</feature>
<keyword evidence="8 10" id="KW-0472">Membrane</keyword>
<dbReference type="PANTHER" id="PTHR43653">
    <property type="entry name" value="CYTOCHROME C ASSEMBLY PROTEIN-RELATED"/>
    <property type="match status" value="1"/>
</dbReference>
<evidence type="ECO:0000256" key="7">
    <source>
        <dbReference type="ARBA" id="ARBA00022989"/>
    </source>
</evidence>
<dbReference type="Pfam" id="PF01578">
    <property type="entry name" value="Cytochrom_C_asm"/>
    <property type="match status" value="1"/>
</dbReference>
<dbReference type="GO" id="GO:0017004">
    <property type="term" value="P:cytochrome complex assembly"/>
    <property type="evidence" value="ECO:0007669"/>
    <property type="project" value="UniProtKB-KW"/>
</dbReference>
<dbReference type="GO" id="GO:0015232">
    <property type="term" value="F:heme transmembrane transporter activity"/>
    <property type="evidence" value="ECO:0007669"/>
    <property type="project" value="InterPro"/>
</dbReference>
<evidence type="ECO:0000256" key="2">
    <source>
        <dbReference type="ARBA" id="ARBA00009186"/>
    </source>
</evidence>
<dbReference type="InterPro" id="IPR003568">
    <property type="entry name" value="Cyt_c_biogenesis_CcmF"/>
</dbReference>
<feature type="domain" description="Cytochrome c-type biogenesis protein CcmF C-terminal" evidence="12">
    <location>
        <begin position="316"/>
        <end position="623"/>
    </location>
</feature>
<feature type="transmembrane region" description="Helical" evidence="10">
    <location>
        <begin position="97"/>
        <end position="113"/>
    </location>
</feature>
<feature type="transmembrane region" description="Helical" evidence="10">
    <location>
        <begin position="395"/>
        <end position="413"/>
    </location>
</feature>
<feature type="transmembrane region" description="Helical" evidence="10">
    <location>
        <begin position="176"/>
        <end position="199"/>
    </location>
</feature>
<dbReference type="Pfam" id="PF16327">
    <property type="entry name" value="CcmF_C"/>
    <property type="match status" value="1"/>
</dbReference>
<evidence type="ECO:0000256" key="10">
    <source>
        <dbReference type="SAM" id="Phobius"/>
    </source>
</evidence>
<evidence type="ECO:0000256" key="8">
    <source>
        <dbReference type="ARBA" id="ARBA00023136"/>
    </source>
</evidence>
<feature type="domain" description="Cytochrome c assembly protein" evidence="11">
    <location>
        <begin position="90"/>
        <end position="296"/>
    </location>
</feature>
<dbReference type="InterPro" id="IPR003567">
    <property type="entry name" value="Cyt_c_biogenesis"/>
</dbReference>
<dbReference type="PRINTS" id="PR01411">
    <property type="entry name" value="CCMFBIOGNSIS"/>
</dbReference>
<dbReference type="RefSeq" id="WP_168606979.1">
    <property type="nucleotide sequence ID" value="NZ_CP038852.1"/>
</dbReference>